<comment type="caution">
    <text evidence="1">The sequence shown here is derived from an EMBL/GenBank/DDBJ whole genome shotgun (WGS) entry which is preliminary data.</text>
</comment>
<gene>
    <name evidence="1" type="ORF">QQS21_000168</name>
</gene>
<evidence type="ECO:0000313" key="2">
    <source>
        <dbReference type="Proteomes" id="UP001251528"/>
    </source>
</evidence>
<dbReference type="EMBL" id="JASWJB010000002">
    <property type="protein sequence ID" value="KAK2616791.1"/>
    <property type="molecule type" value="Genomic_DNA"/>
</dbReference>
<accession>A0AAJ0G2W1</accession>
<organism evidence="1 2">
    <name type="scientific">Conoideocrella luteorostrata</name>
    <dbReference type="NCBI Taxonomy" id="1105319"/>
    <lineage>
        <taxon>Eukaryota</taxon>
        <taxon>Fungi</taxon>
        <taxon>Dikarya</taxon>
        <taxon>Ascomycota</taxon>
        <taxon>Pezizomycotina</taxon>
        <taxon>Sordariomycetes</taxon>
        <taxon>Hypocreomycetidae</taxon>
        <taxon>Hypocreales</taxon>
        <taxon>Clavicipitaceae</taxon>
        <taxon>Conoideocrella</taxon>
    </lineage>
</organism>
<sequence length="141" mass="16048">MQTIPSTAAQAPSANFLPKINDTRSVTSNMSDSSDVMRFGHKQYRMLGEYFKAKTSFCQFIARFGMQKKARKYSFDDGFKGIDISRPILMKTSAFPDQPFHNPSSKNGARYNKVFNSGYLRKDTLTDARRKGEACDEDFWG</sequence>
<evidence type="ECO:0000313" key="1">
    <source>
        <dbReference type="EMBL" id="KAK2616791.1"/>
    </source>
</evidence>
<reference evidence="1" key="1">
    <citation type="submission" date="2023-06" db="EMBL/GenBank/DDBJ databases">
        <title>Conoideocrella luteorostrata (Hypocreales: Clavicipitaceae), a potential biocontrol fungus for elongate hemlock scale in United States Christmas tree production areas.</title>
        <authorList>
            <person name="Barrett H."/>
            <person name="Lovett B."/>
            <person name="Macias A.M."/>
            <person name="Stajich J.E."/>
            <person name="Kasson M.T."/>
        </authorList>
    </citation>
    <scope>NUCLEOTIDE SEQUENCE</scope>
    <source>
        <strain evidence="1">ARSEF 14590</strain>
    </source>
</reference>
<name>A0AAJ0G2W1_9HYPO</name>
<dbReference type="Proteomes" id="UP001251528">
    <property type="component" value="Unassembled WGS sequence"/>
</dbReference>
<protein>
    <submittedName>
        <fullName evidence="1">Uncharacterized protein</fullName>
    </submittedName>
</protein>
<keyword evidence="2" id="KW-1185">Reference proteome</keyword>
<dbReference type="AlphaFoldDB" id="A0AAJ0G2W1"/>
<proteinExistence type="predicted"/>